<reference evidence="1 2" key="1">
    <citation type="journal article" date="2015" name="Genome Biol. Evol.">
        <title>Phylogenomic analyses indicate that early fungi evolved digesting cell walls of algal ancestors of land plants.</title>
        <authorList>
            <person name="Chang Y."/>
            <person name="Wang S."/>
            <person name="Sekimoto S."/>
            <person name="Aerts A.L."/>
            <person name="Choi C."/>
            <person name="Clum A."/>
            <person name="LaButti K.M."/>
            <person name="Lindquist E.A."/>
            <person name="Yee Ngan C."/>
            <person name="Ohm R.A."/>
            <person name="Salamov A.A."/>
            <person name="Grigoriev I.V."/>
            <person name="Spatafora J.W."/>
            <person name="Berbee M.L."/>
        </authorList>
    </citation>
    <scope>NUCLEOTIDE SEQUENCE [LARGE SCALE GENOMIC DNA]</scope>
    <source>
        <strain evidence="1 2">JEL478</strain>
    </source>
</reference>
<proteinExistence type="predicted"/>
<evidence type="ECO:0000313" key="2">
    <source>
        <dbReference type="Proteomes" id="UP000070544"/>
    </source>
</evidence>
<sequence length="87" mass="9351">MTDAPSTSPTTNYITAQLSNMNRSSLVGLFLPKKPKLFLSGSEIQPTWFASPEALLAGFATPDGNNSKLVSKRHEIEAIMELPSGTV</sequence>
<accession>A0A139A0S3</accession>
<keyword evidence="2" id="KW-1185">Reference proteome</keyword>
<protein>
    <submittedName>
        <fullName evidence="1">Uncharacterized protein</fullName>
    </submittedName>
</protein>
<dbReference type="EMBL" id="KQ965830">
    <property type="protein sequence ID" value="KXS10361.1"/>
    <property type="molecule type" value="Genomic_DNA"/>
</dbReference>
<gene>
    <name evidence="1" type="ORF">M427DRAFT_62551</name>
</gene>
<name>A0A139A0S3_GONPJ</name>
<dbReference type="Proteomes" id="UP000070544">
    <property type="component" value="Unassembled WGS sequence"/>
</dbReference>
<dbReference type="AlphaFoldDB" id="A0A139A0S3"/>
<organism evidence="1 2">
    <name type="scientific">Gonapodya prolifera (strain JEL478)</name>
    <name type="common">Monoblepharis prolifera</name>
    <dbReference type="NCBI Taxonomy" id="1344416"/>
    <lineage>
        <taxon>Eukaryota</taxon>
        <taxon>Fungi</taxon>
        <taxon>Fungi incertae sedis</taxon>
        <taxon>Chytridiomycota</taxon>
        <taxon>Chytridiomycota incertae sedis</taxon>
        <taxon>Monoblepharidomycetes</taxon>
        <taxon>Monoblepharidales</taxon>
        <taxon>Gonapodyaceae</taxon>
        <taxon>Gonapodya</taxon>
    </lineage>
</organism>
<evidence type="ECO:0000313" key="1">
    <source>
        <dbReference type="EMBL" id="KXS10361.1"/>
    </source>
</evidence>